<dbReference type="KEGG" id="fcz:IMF26_04610"/>
<gene>
    <name evidence="1" type="ORF">IMF26_04610</name>
</gene>
<dbReference type="InterPro" id="IPR036412">
    <property type="entry name" value="HAD-like_sf"/>
</dbReference>
<accession>A0AAT9LEB3</accession>
<dbReference type="PANTHER" id="PTHR10000:SF8">
    <property type="entry name" value="HAD SUPERFAMILY HYDROLASE-LIKE, TYPE 3"/>
    <property type="match status" value="1"/>
</dbReference>
<dbReference type="GO" id="GO:0016791">
    <property type="term" value="F:phosphatase activity"/>
    <property type="evidence" value="ECO:0007669"/>
    <property type="project" value="UniProtKB-ARBA"/>
</dbReference>
<evidence type="ECO:0000313" key="1">
    <source>
        <dbReference type="EMBL" id="QUL99340.1"/>
    </source>
</evidence>
<dbReference type="AlphaFoldDB" id="A0AAT9LEB3"/>
<dbReference type="PANTHER" id="PTHR10000">
    <property type="entry name" value="PHOSPHOSERINE PHOSPHATASE"/>
    <property type="match status" value="1"/>
</dbReference>
<reference evidence="1" key="2">
    <citation type="journal article" date="2023" name="Biology">
        <title>Prokaryotic Life Associated with Coal-Fire Gas Vents Revealed by Metagenomics.</title>
        <authorList>
            <person name="Kadnikov V.V."/>
            <person name="Mardanov A.V."/>
            <person name="Beletsky A.V."/>
            <person name="Karnachuk O.V."/>
            <person name="Ravin N.V."/>
        </authorList>
    </citation>
    <scope>NUCLEOTIDE SEQUENCE</scope>
    <source>
        <strain evidence="1">Bu02</strain>
    </source>
</reference>
<dbReference type="Pfam" id="PF08282">
    <property type="entry name" value="Hydrolase_3"/>
    <property type="match status" value="1"/>
</dbReference>
<dbReference type="GO" id="GO:0005829">
    <property type="term" value="C:cytosol"/>
    <property type="evidence" value="ECO:0007669"/>
    <property type="project" value="TreeGrafter"/>
</dbReference>
<proteinExistence type="predicted"/>
<dbReference type="GO" id="GO:0000287">
    <property type="term" value="F:magnesium ion binding"/>
    <property type="evidence" value="ECO:0007669"/>
    <property type="project" value="TreeGrafter"/>
</dbReference>
<dbReference type="EMBL" id="CP062796">
    <property type="protein sequence ID" value="QUL99340.1"/>
    <property type="molecule type" value="Genomic_DNA"/>
</dbReference>
<dbReference type="Gene3D" id="3.40.50.1000">
    <property type="entry name" value="HAD superfamily/HAD-like"/>
    <property type="match status" value="1"/>
</dbReference>
<dbReference type="InterPro" id="IPR023214">
    <property type="entry name" value="HAD_sf"/>
</dbReference>
<protein>
    <submittedName>
        <fullName evidence="1">HAD hydrolase family protein</fullName>
    </submittedName>
</protein>
<reference evidence="1" key="1">
    <citation type="submission" date="2020-10" db="EMBL/GenBank/DDBJ databases">
        <authorList>
            <person name="Kadnikov V."/>
            <person name="Beletsky A.V."/>
            <person name="Mardanov A.V."/>
            <person name="Karnachuk O.V."/>
            <person name="Ravin N.V."/>
        </authorList>
    </citation>
    <scope>NUCLEOTIDE SEQUENCE</scope>
    <source>
        <strain evidence="1">Bu02</strain>
    </source>
</reference>
<keyword evidence="1" id="KW-0378">Hydrolase</keyword>
<sequence>MAVCDAESDIELLKAVGYPVAMGNLDAKTKEAAKFVTKTNDENGVAFVLRYFTPY</sequence>
<name>A0AAT9LEB3_9FIRM</name>
<dbReference type="SUPFAM" id="SSF56784">
    <property type="entry name" value="HAD-like"/>
    <property type="match status" value="1"/>
</dbReference>
<organism evidence="1">
    <name type="scientific">Candidatus Fermentithermobacillus carboniphilus</name>
    <dbReference type="NCBI Taxonomy" id="3085328"/>
    <lineage>
        <taxon>Bacteria</taxon>
        <taxon>Bacillati</taxon>
        <taxon>Bacillota</taxon>
        <taxon>Candidatus Fermentithermobacillia</taxon>
        <taxon>Candidatus Fermentithermobacillales</taxon>
        <taxon>Candidatus Fermentithermobacillaceae</taxon>
        <taxon>Candidatus Fermentithermobacillus</taxon>
    </lineage>
</organism>